<sequence length="658" mass="73864">MTVIIVGYNGEDLSQHLVDAWKLNIGNLTKTCPSVRCTINLTSYGVYNVTIEYLKVLVFKSPVNISNSTTIKLRVNITKVEVKLYTNDTMPLQLDNFSGYFDVNGFQVPFDKNTPVYLPFGTFRYFVSFSNINRTGSFTVDGRSTRLDIVLPIISSAEIVFRTLDNESPEGFNASLTLRYGERIVLKEGPPLRDKYSLSYPLAGLYHLRVDYRGQTVYEGDFTIDKNNRRVELKIGVFRRVEIRVLTADNRPLYSDDISFEVVSPLNDRMKVTPNQDGYFSLEFCPYNWRYTLRVKSNTLGEVFTYDFYVKSPSVEVQTELVSTYLRVSPGGSAKLPGNLSVTLYYISSSPIVVKVVSLSRVVDQVNEPVGFLPIRGRYRVVVEYAGYRWTTDFDSVAHGILVVTVPLFDVRISAVDLDGNPLYGCIVALRVGQPSRLVFRDQLRNGQAFFSFVPSDYGSLSVNCSGLEVLSASILPKEIEAGSINVTARVKTFLVTVKGWFNRALTGANVTLEVKYKGTVLTFSTTTDSTGTAVLRNVPLPLGSNVTLTVSYGGFSEVRNVYEGSPRQEVFLDVFLDTPFLKAGLYQTVLLLATIVFVAAASFVVARRVARIATFRSMFEEGGYFEEEKEGFLERLKKLFGKKEEKEEEEESLDIFV</sequence>
<keyword evidence="1" id="KW-1133">Transmembrane helix</keyword>
<dbReference type="AlphaFoldDB" id="A1RXX9"/>
<proteinExistence type="predicted"/>
<evidence type="ECO:0000256" key="1">
    <source>
        <dbReference type="SAM" id="Phobius"/>
    </source>
</evidence>
<dbReference type="eggNOG" id="arCOG03260">
    <property type="taxonomic scope" value="Archaea"/>
</dbReference>
<accession>A1RXX9</accession>
<keyword evidence="3" id="KW-1185">Reference proteome</keyword>
<dbReference type="KEGG" id="tpe:Tpen_0657"/>
<reference evidence="3" key="1">
    <citation type="journal article" date="2008" name="J. Bacteriol.">
        <title>Genome sequence of Thermofilum pendens reveals an exceptional loss of biosynthetic pathways without genome reduction.</title>
        <authorList>
            <person name="Anderson I."/>
            <person name="Rodriguez J."/>
            <person name="Susanti D."/>
            <person name="Porat I."/>
            <person name="Reich C."/>
            <person name="Ulrich L.E."/>
            <person name="Elkins J.G."/>
            <person name="Mavromatis K."/>
            <person name="Lykidis A."/>
            <person name="Kim E."/>
            <person name="Thompson L.S."/>
            <person name="Nolan M."/>
            <person name="Land M."/>
            <person name="Copeland A."/>
            <person name="Lapidus A."/>
            <person name="Lucas S."/>
            <person name="Detter C."/>
            <person name="Zhulin I.B."/>
            <person name="Olsen G.J."/>
            <person name="Whitman W."/>
            <person name="Mukhopadhyay B."/>
            <person name="Bristow J."/>
            <person name="Kyrpides N."/>
        </authorList>
    </citation>
    <scope>NUCLEOTIDE SEQUENCE [LARGE SCALE GENOMIC DNA]</scope>
    <source>
        <strain evidence="3">DSM 2475 / Hrk 5</strain>
    </source>
</reference>
<name>A1RXX9_THEPD</name>
<dbReference type="EnsemblBacteria" id="ABL78059">
    <property type="protein sequence ID" value="ABL78059"/>
    <property type="gene ID" value="Tpen_0657"/>
</dbReference>
<evidence type="ECO:0000313" key="3">
    <source>
        <dbReference type="Proteomes" id="UP000000641"/>
    </source>
</evidence>
<evidence type="ECO:0000313" key="2">
    <source>
        <dbReference type="EMBL" id="ABL78059.1"/>
    </source>
</evidence>
<dbReference type="EMBL" id="CP000505">
    <property type="protein sequence ID" value="ABL78059.1"/>
    <property type="molecule type" value="Genomic_DNA"/>
</dbReference>
<feature type="transmembrane region" description="Helical" evidence="1">
    <location>
        <begin position="586"/>
        <end position="607"/>
    </location>
</feature>
<protein>
    <submittedName>
        <fullName evidence="2">Uncharacterized protein</fullName>
    </submittedName>
</protein>
<dbReference type="STRING" id="368408.Tpen_0657"/>
<organism evidence="2 3">
    <name type="scientific">Thermofilum pendens (strain DSM 2475 / Hrk 5)</name>
    <dbReference type="NCBI Taxonomy" id="368408"/>
    <lineage>
        <taxon>Archaea</taxon>
        <taxon>Thermoproteota</taxon>
        <taxon>Thermoprotei</taxon>
        <taxon>Thermofilales</taxon>
        <taxon>Thermofilaceae</taxon>
        <taxon>Thermofilum</taxon>
    </lineage>
</organism>
<keyword evidence="1" id="KW-0472">Membrane</keyword>
<dbReference type="HOGENOM" id="CLU_385726_0_0_2"/>
<dbReference type="Proteomes" id="UP000000641">
    <property type="component" value="Chromosome"/>
</dbReference>
<gene>
    <name evidence="2" type="ordered locus">Tpen_0657</name>
</gene>
<keyword evidence="1" id="KW-0812">Transmembrane</keyword>